<evidence type="ECO:0000313" key="6">
    <source>
        <dbReference type="Proteomes" id="UP000824250"/>
    </source>
</evidence>
<name>A0A9D1D4K0_9FIRM</name>
<organism evidence="5 6">
    <name type="scientific">Candidatus Copromonas faecavium</name>
    <name type="common">nom. illeg.</name>
    <dbReference type="NCBI Taxonomy" id="2840740"/>
    <lineage>
        <taxon>Bacteria</taxon>
        <taxon>Bacillati</taxon>
        <taxon>Bacillota</taxon>
        <taxon>Clostridia</taxon>
        <taxon>Lachnospirales</taxon>
        <taxon>Lachnospiraceae</taxon>
        <taxon>Candidatus Copromonas (nom. illeg.)</taxon>
    </lineage>
</organism>
<evidence type="ECO:0000256" key="1">
    <source>
        <dbReference type="ARBA" id="ARBA00022448"/>
    </source>
</evidence>
<dbReference type="FunFam" id="3.40.50.300:FF:000032">
    <property type="entry name" value="Export ABC transporter ATP-binding protein"/>
    <property type="match status" value="1"/>
</dbReference>
<accession>A0A9D1D4K0</accession>
<dbReference type="PANTHER" id="PTHR24220:SF86">
    <property type="entry name" value="ABC TRANSPORTER ABCH.1"/>
    <property type="match status" value="1"/>
</dbReference>
<dbReference type="InterPro" id="IPR015854">
    <property type="entry name" value="ABC_transpr_LolD-like"/>
</dbReference>
<dbReference type="PROSITE" id="PS00211">
    <property type="entry name" value="ABC_TRANSPORTER_1"/>
    <property type="match status" value="1"/>
</dbReference>
<dbReference type="InterPro" id="IPR003439">
    <property type="entry name" value="ABC_transporter-like_ATP-bd"/>
</dbReference>
<evidence type="ECO:0000256" key="3">
    <source>
        <dbReference type="ARBA" id="ARBA00022840"/>
    </source>
</evidence>
<comment type="caution">
    <text evidence="5">The sequence shown here is derived from an EMBL/GenBank/DDBJ whole genome shotgun (WGS) entry which is preliminary data.</text>
</comment>
<dbReference type="SMART" id="SM00382">
    <property type="entry name" value="AAA"/>
    <property type="match status" value="1"/>
</dbReference>
<dbReference type="Gene3D" id="3.40.50.300">
    <property type="entry name" value="P-loop containing nucleotide triphosphate hydrolases"/>
    <property type="match status" value="1"/>
</dbReference>
<proteinExistence type="predicted"/>
<dbReference type="GO" id="GO:0022857">
    <property type="term" value="F:transmembrane transporter activity"/>
    <property type="evidence" value="ECO:0007669"/>
    <property type="project" value="TreeGrafter"/>
</dbReference>
<dbReference type="SUPFAM" id="SSF52540">
    <property type="entry name" value="P-loop containing nucleoside triphosphate hydrolases"/>
    <property type="match status" value="1"/>
</dbReference>
<reference evidence="5" key="2">
    <citation type="journal article" date="2021" name="PeerJ">
        <title>Extensive microbial diversity within the chicken gut microbiome revealed by metagenomics and culture.</title>
        <authorList>
            <person name="Gilroy R."/>
            <person name="Ravi A."/>
            <person name="Getino M."/>
            <person name="Pursley I."/>
            <person name="Horton D.L."/>
            <person name="Alikhan N.F."/>
            <person name="Baker D."/>
            <person name="Gharbi K."/>
            <person name="Hall N."/>
            <person name="Watson M."/>
            <person name="Adriaenssens E.M."/>
            <person name="Foster-Nyarko E."/>
            <person name="Jarju S."/>
            <person name="Secka A."/>
            <person name="Antonio M."/>
            <person name="Oren A."/>
            <person name="Chaudhuri R.R."/>
            <person name="La Ragione R."/>
            <person name="Hildebrand F."/>
            <person name="Pallen M.J."/>
        </authorList>
    </citation>
    <scope>NUCLEOTIDE SEQUENCE</scope>
    <source>
        <strain evidence="5">CHK180-2868</strain>
    </source>
</reference>
<dbReference type="PROSITE" id="PS50893">
    <property type="entry name" value="ABC_TRANSPORTER_2"/>
    <property type="match status" value="1"/>
</dbReference>
<dbReference type="CDD" id="cd03255">
    <property type="entry name" value="ABC_MJ0796_LolCDE_FtsE"/>
    <property type="match status" value="1"/>
</dbReference>
<feature type="domain" description="ABC transporter" evidence="4">
    <location>
        <begin position="20"/>
        <end position="258"/>
    </location>
</feature>
<dbReference type="InterPro" id="IPR003593">
    <property type="entry name" value="AAA+_ATPase"/>
</dbReference>
<dbReference type="AlphaFoldDB" id="A0A9D1D4K0"/>
<dbReference type="EMBL" id="DVGC01000010">
    <property type="protein sequence ID" value="HIR04817.1"/>
    <property type="molecule type" value="Genomic_DNA"/>
</dbReference>
<evidence type="ECO:0000256" key="2">
    <source>
        <dbReference type="ARBA" id="ARBA00022741"/>
    </source>
</evidence>
<dbReference type="InterPro" id="IPR017911">
    <property type="entry name" value="MacB-like_ATP-bd"/>
</dbReference>
<dbReference type="GO" id="GO:0005524">
    <property type="term" value="F:ATP binding"/>
    <property type="evidence" value="ECO:0007669"/>
    <property type="project" value="UniProtKB-KW"/>
</dbReference>
<evidence type="ECO:0000313" key="5">
    <source>
        <dbReference type="EMBL" id="HIR04817.1"/>
    </source>
</evidence>
<dbReference type="GO" id="GO:0098796">
    <property type="term" value="C:membrane protein complex"/>
    <property type="evidence" value="ECO:0007669"/>
    <property type="project" value="UniProtKB-ARBA"/>
</dbReference>
<protein>
    <submittedName>
        <fullName evidence="5">ABC transporter ATP-binding protein</fullName>
    </submittedName>
</protein>
<dbReference type="InterPro" id="IPR017871">
    <property type="entry name" value="ABC_transporter-like_CS"/>
</dbReference>
<keyword evidence="1" id="KW-0813">Transport</keyword>
<dbReference type="PANTHER" id="PTHR24220">
    <property type="entry name" value="IMPORT ATP-BINDING PROTEIN"/>
    <property type="match status" value="1"/>
</dbReference>
<evidence type="ECO:0000259" key="4">
    <source>
        <dbReference type="PROSITE" id="PS50893"/>
    </source>
</evidence>
<dbReference type="GO" id="GO:0016887">
    <property type="term" value="F:ATP hydrolysis activity"/>
    <property type="evidence" value="ECO:0007669"/>
    <property type="project" value="InterPro"/>
</dbReference>
<reference evidence="5" key="1">
    <citation type="submission" date="2020-10" db="EMBL/GenBank/DDBJ databases">
        <authorList>
            <person name="Gilroy R."/>
        </authorList>
    </citation>
    <scope>NUCLEOTIDE SEQUENCE</scope>
    <source>
        <strain evidence="5">CHK180-2868</strain>
    </source>
</reference>
<dbReference type="InterPro" id="IPR027417">
    <property type="entry name" value="P-loop_NTPase"/>
</dbReference>
<sequence length="270" mass="29739">MFWKKPLSPFVTENVTEDLIRLENLVKIYDTGAIKVLGLKKINLTIRRGEFVAIMGHSGSGKSTLMNILGCLDRPTMGHYYLDGVDTAGLSSNELSAIRNLKIGFVFQSFNLISRTTALKNVELPMTYARISKRKRAERAMELLDCVGLSARAYHLPNELSGGQRQRVAIARALANEPPLILADEPTGNLDTAASIEIMEIFSEIHKAGATVVVVTHEENIAAFTDRIIRFSDGQIVEDRINENPTPGSGVIHTKGLYRNRKTEGEGAVC</sequence>
<dbReference type="Pfam" id="PF00005">
    <property type="entry name" value="ABC_tran"/>
    <property type="match status" value="1"/>
</dbReference>
<dbReference type="Proteomes" id="UP000824250">
    <property type="component" value="Unassembled WGS sequence"/>
</dbReference>
<keyword evidence="2" id="KW-0547">Nucleotide-binding</keyword>
<gene>
    <name evidence="5" type="ORF">IAB28_02460</name>
</gene>
<dbReference type="GO" id="GO:0005886">
    <property type="term" value="C:plasma membrane"/>
    <property type="evidence" value="ECO:0007669"/>
    <property type="project" value="TreeGrafter"/>
</dbReference>
<keyword evidence="3 5" id="KW-0067">ATP-binding</keyword>